<evidence type="ECO:0000313" key="15">
    <source>
        <dbReference type="Proteomes" id="UP000240621"/>
    </source>
</evidence>
<dbReference type="AlphaFoldDB" id="A0A2P8CJJ3"/>
<organism evidence="14 15">
    <name type="scientific">Prolixibacter denitrificans</name>
    <dbReference type="NCBI Taxonomy" id="1541063"/>
    <lineage>
        <taxon>Bacteria</taxon>
        <taxon>Pseudomonadati</taxon>
        <taxon>Bacteroidota</taxon>
        <taxon>Bacteroidia</taxon>
        <taxon>Marinilabiliales</taxon>
        <taxon>Prolixibacteraceae</taxon>
        <taxon>Prolixibacter</taxon>
    </lineage>
</organism>
<comment type="caution">
    <text evidence="14">The sequence shown here is derived from an EMBL/GenBank/DDBJ whole genome shotgun (WGS) entry which is preliminary data.</text>
</comment>
<keyword evidence="4" id="KW-1003">Cell membrane</keyword>
<evidence type="ECO:0000256" key="11">
    <source>
        <dbReference type="ARBA" id="ARBA00034524"/>
    </source>
</evidence>
<evidence type="ECO:0000256" key="4">
    <source>
        <dbReference type="ARBA" id="ARBA00022475"/>
    </source>
</evidence>
<evidence type="ECO:0000256" key="6">
    <source>
        <dbReference type="ARBA" id="ARBA00022679"/>
    </source>
</evidence>
<evidence type="ECO:0000313" key="14">
    <source>
        <dbReference type="EMBL" id="PSK85122.1"/>
    </source>
</evidence>
<evidence type="ECO:0000256" key="9">
    <source>
        <dbReference type="ARBA" id="ARBA00022989"/>
    </source>
</evidence>
<name>A0A2P8CJJ3_9BACT</name>
<keyword evidence="16" id="KW-1185">Reference proteome</keyword>
<comment type="similarity">
    <text evidence="3">Belongs to the UbiA prenyltransferase family.</text>
</comment>
<feature type="transmembrane region" description="Helical" evidence="12">
    <location>
        <begin position="12"/>
        <end position="32"/>
    </location>
</feature>
<evidence type="ECO:0000256" key="10">
    <source>
        <dbReference type="ARBA" id="ARBA00023136"/>
    </source>
</evidence>
<dbReference type="GO" id="GO:0008412">
    <property type="term" value="F:4-hydroxybenzoate polyprenyltransferase activity"/>
    <property type="evidence" value="ECO:0007669"/>
    <property type="project" value="UniProtKB-EC"/>
</dbReference>
<keyword evidence="9 12" id="KW-1133">Transmembrane helix</keyword>
<dbReference type="OrthoDB" id="9782418at2"/>
<dbReference type="Pfam" id="PF01040">
    <property type="entry name" value="UbiA"/>
    <property type="match status" value="1"/>
</dbReference>
<keyword evidence="10 12" id="KW-0472">Membrane</keyword>
<dbReference type="EMBL" id="PYGC01000001">
    <property type="protein sequence ID" value="PSK85122.1"/>
    <property type="molecule type" value="Genomic_DNA"/>
</dbReference>
<dbReference type="Proteomes" id="UP000240621">
    <property type="component" value="Unassembled WGS sequence"/>
</dbReference>
<comment type="cofactor">
    <cofactor evidence="1">
        <name>Mg(2+)</name>
        <dbReference type="ChEBI" id="CHEBI:18420"/>
    </cofactor>
</comment>
<keyword evidence="6 14" id="KW-0808">Transferase</keyword>
<dbReference type="FunFam" id="1.10.357.140:FF:000008">
    <property type="entry name" value="4-hydroxybenzoate octaprenyltransferase"/>
    <property type="match status" value="1"/>
</dbReference>
<dbReference type="InterPro" id="IPR000537">
    <property type="entry name" value="UbiA_prenyltransferase"/>
</dbReference>
<dbReference type="PANTHER" id="PTHR11048">
    <property type="entry name" value="PRENYLTRANSFERASES"/>
    <property type="match status" value="1"/>
</dbReference>
<evidence type="ECO:0000256" key="12">
    <source>
        <dbReference type="SAM" id="Phobius"/>
    </source>
</evidence>
<evidence type="ECO:0000256" key="1">
    <source>
        <dbReference type="ARBA" id="ARBA00001946"/>
    </source>
</evidence>
<evidence type="ECO:0000313" key="16">
    <source>
        <dbReference type="Proteomes" id="UP000396862"/>
    </source>
</evidence>
<feature type="transmembrane region" description="Helical" evidence="12">
    <location>
        <begin position="136"/>
        <end position="156"/>
    </location>
</feature>
<dbReference type="InterPro" id="IPR039653">
    <property type="entry name" value="Prenyltransferase"/>
</dbReference>
<feature type="transmembrane region" description="Helical" evidence="12">
    <location>
        <begin position="86"/>
        <end position="105"/>
    </location>
</feature>
<evidence type="ECO:0000313" key="13">
    <source>
        <dbReference type="EMBL" id="GET23664.1"/>
    </source>
</evidence>
<dbReference type="PANTHER" id="PTHR11048:SF28">
    <property type="entry name" value="4-HYDROXYBENZOATE POLYPRENYLTRANSFERASE, MITOCHONDRIAL"/>
    <property type="match status" value="1"/>
</dbReference>
<reference evidence="14 15" key="1">
    <citation type="submission" date="2018-03" db="EMBL/GenBank/DDBJ databases">
        <title>Genomic Encyclopedia of Archaeal and Bacterial Type Strains, Phase II (KMG-II): from individual species to whole genera.</title>
        <authorList>
            <person name="Goeker M."/>
        </authorList>
    </citation>
    <scope>NUCLEOTIDE SEQUENCE [LARGE SCALE GENOMIC DNA]</scope>
    <source>
        <strain evidence="14 15">DSM 27267</strain>
    </source>
</reference>
<keyword evidence="7" id="KW-0831">Ubiquinone biosynthesis</keyword>
<keyword evidence="5" id="KW-0997">Cell inner membrane</keyword>
<dbReference type="InterPro" id="IPR044878">
    <property type="entry name" value="UbiA_sf"/>
</dbReference>
<dbReference type="NCBIfam" id="TIGR01475">
    <property type="entry name" value="ubiA_other"/>
    <property type="match status" value="1"/>
</dbReference>
<dbReference type="EC" id="2.5.1.39" evidence="11"/>
<reference evidence="13 16" key="2">
    <citation type="submission" date="2019-10" db="EMBL/GenBank/DDBJ databases">
        <title>Prolixibacter strains distinguished by the presence of nitrate reductase genes were adept at nitrate-dependent anaerobic corrosion of metallic iron and carbon steel.</title>
        <authorList>
            <person name="Iino T."/>
            <person name="Shono N."/>
            <person name="Ito K."/>
            <person name="Nakamura R."/>
            <person name="Sueoka K."/>
            <person name="Harayama S."/>
            <person name="Ohkuma M."/>
        </authorList>
    </citation>
    <scope>NUCLEOTIDE SEQUENCE [LARGE SCALE GENOMIC DNA]</scope>
    <source>
        <strain evidence="13 16">MIC1-1</strain>
    </source>
</reference>
<feature type="transmembrane region" description="Helical" evidence="12">
    <location>
        <begin position="207"/>
        <end position="227"/>
    </location>
</feature>
<feature type="transmembrane region" description="Helical" evidence="12">
    <location>
        <begin position="111"/>
        <end position="129"/>
    </location>
</feature>
<accession>A0A2P8CJJ3</accession>
<evidence type="ECO:0000256" key="3">
    <source>
        <dbReference type="ARBA" id="ARBA00005985"/>
    </source>
</evidence>
<dbReference type="GO" id="GO:0005886">
    <property type="term" value="C:plasma membrane"/>
    <property type="evidence" value="ECO:0007669"/>
    <property type="project" value="TreeGrafter"/>
</dbReference>
<comment type="subcellular location">
    <subcellularLocation>
        <location evidence="2">Membrane</location>
        <topology evidence="2">Multi-pass membrane protein</topology>
    </subcellularLocation>
</comment>
<dbReference type="CDD" id="cd13959">
    <property type="entry name" value="PT_UbiA_COQ2"/>
    <property type="match status" value="1"/>
</dbReference>
<dbReference type="Gene3D" id="1.20.120.1780">
    <property type="entry name" value="UbiA prenyltransferase"/>
    <property type="match status" value="1"/>
</dbReference>
<dbReference type="Proteomes" id="UP000396862">
    <property type="component" value="Unassembled WGS sequence"/>
</dbReference>
<protein>
    <recommendedName>
        <fullName evidence="11">4-hydroxybenzoate polyprenyltransferase</fullName>
        <ecNumber evidence="11">2.5.1.39</ecNumber>
    </recommendedName>
</protein>
<keyword evidence="8 12" id="KW-0812">Transmembrane</keyword>
<feature type="transmembrane region" description="Helical" evidence="12">
    <location>
        <begin position="233"/>
        <end position="249"/>
    </location>
</feature>
<proteinExistence type="inferred from homology"/>
<sequence>MITKVRDYANLVKFEHTIFALPFALVGFTLAITQTASVFRWEELISVLLCMVFARNTAMGFNRYLDREIDAENPRTAQREIPAGIVTARNAAVFVAINAILFIATTWFINQLVFFLSPIALIVVMGYSYMKRVTPLCHFVLSAGLALAPIGAYLAVTGKFALVPILFSFIVFFWVSGFDIIYASQDVEFDRNKGLNSVPVLLGVKKALRFSALVHVLAAIMVVWAGIDLHANWIYWTGAAIFIGLLTYQQSIVKHDDLSKVGLAFGTTNGVASVIFAVFVITSLYI</sequence>
<dbReference type="RefSeq" id="WP_106540190.1">
    <property type="nucleotide sequence ID" value="NZ_BLAU01000001.1"/>
</dbReference>
<evidence type="ECO:0000256" key="2">
    <source>
        <dbReference type="ARBA" id="ARBA00004141"/>
    </source>
</evidence>
<dbReference type="Gene3D" id="1.10.357.140">
    <property type="entry name" value="UbiA prenyltransferase"/>
    <property type="match status" value="1"/>
</dbReference>
<evidence type="ECO:0000256" key="7">
    <source>
        <dbReference type="ARBA" id="ARBA00022688"/>
    </source>
</evidence>
<dbReference type="EMBL" id="BLAU01000001">
    <property type="protein sequence ID" value="GET23664.1"/>
    <property type="molecule type" value="Genomic_DNA"/>
</dbReference>
<dbReference type="InterPro" id="IPR006371">
    <property type="entry name" value="Polyprenyltransferase_UbiA-li"/>
</dbReference>
<feature type="transmembrane region" description="Helical" evidence="12">
    <location>
        <begin position="261"/>
        <end position="285"/>
    </location>
</feature>
<dbReference type="GO" id="GO:0006744">
    <property type="term" value="P:ubiquinone biosynthetic process"/>
    <property type="evidence" value="ECO:0007669"/>
    <property type="project" value="UniProtKB-KW"/>
</dbReference>
<gene>
    <name evidence="14" type="ORF">CLV93_10174</name>
    <name evidence="13" type="ORF">JCM18694_39100</name>
</gene>
<dbReference type="FunFam" id="1.20.120.1780:FF:000001">
    <property type="entry name" value="4-hydroxybenzoate octaprenyltransferase"/>
    <property type="match status" value="1"/>
</dbReference>
<feature type="transmembrane region" description="Helical" evidence="12">
    <location>
        <begin position="44"/>
        <end position="65"/>
    </location>
</feature>
<evidence type="ECO:0000256" key="5">
    <source>
        <dbReference type="ARBA" id="ARBA00022519"/>
    </source>
</evidence>
<feature type="transmembrane region" description="Helical" evidence="12">
    <location>
        <begin position="162"/>
        <end position="183"/>
    </location>
</feature>
<evidence type="ECO:0000256" key="8">
    <source>
        <dbReference type="ARBA" id="ARBA00022692"/>
    </source>
</evidence>